<organism evidence="2 3">
    <name type="scientific">Raoultella planticola</name>
    <name type="common">Klebsiella planticola</name>
    <dbReference type="NCBI Taxonomy" id="575"/>
    <lineage>
        <taxon>Bacteria</taxon>
        <taxon>Pseudomonadati</taxon>
        <taxon>Pseudomonadota</taxon>
        <taxon>Gammaproteobacteria</taxon>
        <taxon>Enterobacterales</taxon>
        <taxon>Enterobacteriaceae</taxon>
        <taxon>Klebsiella/Raoultella group</taxon>
        <taxon>Raoultella</taxon>
    </lineage>
</organism>
<accession>A0A485AMW5</accession>
<proteinExistence type="predicted"/>
<gene>
    <name evidence="2" type="ORF">NCTC12998_00619</name>
</gene>
<dbReference type="EMBL" id="CAADJE010000010">
    <property type="protein sequence ID" value="VFS57749.1"/>
    <property type="molecule type" value="Genomic_DNA"/>
</dbReference>
<dbReference type="Proteomes" id="UP000345637">
    <property type="component" value="Unassembled WGS sequence"/>
</dbReference>
<sequence>MLNDENKVSKHTVTPGIQDSLKVVITPGCRQVTGWSLTVSIV</sequence>
<dbReference type="AlphaFoldDB" id="A0A485AMW5"/>
<dbReference type="InterPro" id="IPR058627">
    <property type="entry name" value="MdtA-like_C"/>
</dbReference>
<evidence type="ECO:0000259" key="1">
    <source>
        <dbReference type="Pfam" id="PF25967"/>
    </source>
</evidence>
<name>A0A485AMW5_RAOPL</name>
<reference evidence="2 3" key="1">
    <citation type="submission" date="2019-03" db="EMBL/GenBank/DDBJ databases">
        <authorList>
            <consortium name="Pathogen Informatics"/>
        </authorList>
    </citation>
    <scope>NUCLEOTIDE SEQUENCE [LARGE SCALE GENOMIC DNA]</scope>
    <source>
        <strain evidence="2 3">NCTC12998</strain>
    </source>
</reference>
<feature type="domain" description="Multidrug resistance protein MdtA-like C-terminal permuted SH3" evidence="1">
    <location>
        <begin position="1"/>
        <end position="28"/>
    </location>
</feature>
<evidence type="ECO:0000313" key="2">
    <source>
        <dbReference type="EMBL" id="VFS57749.1"/>
    </source>
</evidence>
<evidence type="ECO:0000313" key="3">
    <source>
        <dbReference type="Proteomes" id="UP000345637"/>
    </source>
</evidence>
<dbReference type="Pfam" id="PF25967">
    <property type="entry name" value="RND-MFP_C"/>
    <property type="match status" value="1"/>
</dbReference>
<protein>
    <submittedName>
        <fullName evidence="2">Multidrug efflux system subunit MdtA</fullName>
    </submittedName>
</protein>